<evidence type="ECO:0000313" key="2">
    <source>
        <dbReference type="Proteomes" id="UP000218418"/>
    </source>
</evidence>
<dbReference type="EMBL" id="AP018227">
    <property type="protein sequence ID" value="BAY82136.1"/>
    <property type="molecule type" value="Genomic_DNA"/>
</dbReference>
<organism evidence="1 2">
    <name type="scientific">Calothrix parasitica NIES-267</name>
    <dbReference type="NCBI Taxonomy" id="1973488"/>
    <lineage>
        <taxon>Bacteria</taxon>
        <taxon>Bacillati</taxon>
        <taxon>Cyanobacteriota</taxon>
        <taxon>Cyanophyceae</taxon>
        <taxon>Nostocales</taxon>
        <taxon>Calotrichaceae</taxon>
        <taxon>Calothrix</taxon>
    </lineage>
</organism>
<proteinExistence type="predicted"/>
<dbReference type="AlphaFoldDB" id="A0A1Z4LLN8"/>
<protein>
    <submittedName>
        <fullName evidence="1">Uncharacterized protein</fullName>
    </submittedName>
</protein>
<name>A0A1Z4LLN8_9CYAN</name>
<keyword evidence="2" id="KW-1185">Reference proteome</keyword>
<dbReference type="Proteomes" id="UP000218418">
    <property type="component" value="Chromosome"/>
</dbReference>
<gene>
    <name evidence="1" type="ORF">NIES267_16150</name>
</gene>
<sequence length="38" mass="4198">MKAVKVIASIYEKEQLALDKPLNLNKNSGVEVIVLISE</sequence>
<evidence type="ECO:0000313" key="1">
    <source>
        <dbReference type="EMBL" id="BAY82136.1"/>
    </source>
</evidence>
<accession>A0A1Z4LLN8</accession>
<reference evidence="1 2" key="1">
    <citation type="submission" date="2017-06" db="EMBL/GenBank/DDBJ databases">
        <title>Genome sequencing of cyanobaciteial culture collection at National Institute for Environmental Studies (NIES).</title>
        <authorList>
            <person name="Hirose Y."/>
            <person name="Shimura Y."/>
            <person name="Fujisawa T."/>
            <person name="Nakamura Y."/>
            <person name="Kawachi M."/>
        </authorList>
    </citation>
    <scope>NUCLEOTIDE SEQUENCE [LARGE SCALE GENOMIC DNA]</scope>
    <source>
        <strain evidence="1 2">NIES-267</strain>
    </source>
</reference>